<keyword evidence="2" id="KW-1185">Reference proteome</keyword>
<dbReference type="OrthoDB" id="3363652at2759"/>
<dbReference type="AlphaFoldDB" id="A0A0C9TLS9"/>
<feature type="non-terminal residue" evidence="1">
    <location>
        <position position="1"/>
    </location>
</feature>
<organism evidence="1 2">
    <name type="scientific">Sphaerobolus stellatus (strain SS14)</name>
    <dbReference type="NCBI Taxonomy" id="990650"/>
    <lineage>
        <taxon>Eukaryota</taxon>
        <taxon>Fungi</taxon>
        <taxon>Dikarya</taxon>
        <taxon>Basidiomycota</taxon>
        <taxon>Agaricomycotina</taxon>
        <taxon>Agaricomycetes</taxon>
        <taxon>Phallomycetidae</taxon>
        <taxon>Geastrales</taxon>
        <taxon>Sphaerobolaceae</taxon>
        <taxon>Sphaerobolus</taxon>
    </lineage>
</organism>
<sequence>EEILSKVNIGEDLTAAQCTKVIELVRGFSDTFALSLSEVIPVDFMTHKLHVQPGITLPTKFNPHPIAEALKEWYNRILDNMEAAEIIQCVPTDFIKCLSSTNLALKEQGKTGMTKTDIL</sequence>
<accession>A0A0C9TLS9</accession>
<dbReference type="Proteomes" id="UP000054279">
    <property type="component" value="Unassembled WGS sequence"/>
</dbReference>
<proteinExistence type="predicted"/>
<name>A0A0C9TLS9_SPHS4</name>
<reference evidence="1 2" key="1">
    <citation type="submission" date="2014-06" db="EMBL/GenBank/DDBJ databases">
        <title>Evolutionary Origins and Diversification of the Mycorrhizal Mutualists.</title>
        <authorList>
            <consortium name="DOE Joint Genome Institute"/>
            <consortium name="Mycorrhizal Genomics Consortium"/>
            <person name="Kohler A."/>
            <person name="Kuo A."/>
            <person name="Nagy L.G."/>
            <person name="Floudas D."/>
            <person name="Copeland A."/>
            <person name="Barry K.W."/>
            <person name="Cichocki N."/>
            <person name="Veneault-Fourrey C."/>
            <person name="LaButti K."/>
            <person name="Lindquist E.A."/>
            <person name="Lipzen A."/>
            <person name="Lundell T."/>
            <person name="Morin E."/>
            <person name="Murat C."/>
            <person name="Riley R."/>
            <person name="Ohm R."/>
            <person name="Sun H."/>
            <person name="Tunlid A."/>
            <person name="Henrissat B."/>
            <person name="Grigoriev I.V."/>
            <person name="Hibbett D.S."/>
            <person name="Martin F."/>
        </authorList>
    </citation>
    <scope>NUCLEOTIDE SEQUENCE [LARGE SCALE GENOMIC DNA]</scope>
    <source>
        <strain evidence="1 2">SS14</strain>
    </source>
</reference>
<dbReference type="HOGENOM" id="CLU_119163_1_0_1"/>
<dbReference type="EMBL" id="KN837927">
    <property type="protein sequence ID" value="KIJ22819.1"/>
    <property type="molecule type" value="Genomic_DNA"/>
</dbReference>
<evidence type="ECO:0000313" key="2">
    <source>
        <dbReference type="Proteomes" id="UP000054279"/>
    </source>
</evidence>
<gene>
    <name evidence="1" type="ORF">M422DRAFT_196643</name>
</gene>
<protein>
    <submittedName>
        <fullName evidence="1">Uncharacterized protein</fullName>
    </submittedName>
</protein>
<evidence type="ECO:0000313" key="1">
    <source>
        <dbReference type="EMBL" id="KIJ22819.1"/>
    </source>
</evidence>